<dbReference type="EMBL" id="LVLJ01003906">
    <property type="protein sequence ID" value="OAE19245.1"/>
    <property type="molecule type" value="Genomic_DNA"/>
</dbReference>
<gene>
    <name evidence="2" type="ORF">AXG93_3507s1170</name>
</gene>
<sequence>MAVLDDPSSVVPLEEIFLLGTRSPEPHPPLPLQSAGPGAKAMSSAQRRAKALAGLWPARVEALHSPLALVDVEEGARGIERTRGGSGRGSFLQVGVHRSSRRRGVDESLSCMANGLLI</sequence>
<dbReference type="AlphaFoldDB" id="A0A176VH54"/>
<keyword evidence="3" id="KW-1185">Reference proteome</keyword>
<accession>A0A176VH54</accession>
<proteinExistence type="predicted"/>
<feature type="region of interest" description="Disordered" evidence="1">
    <location>
        <begin position="80"/>
        <end position="105"/>
    </location>
</feature>
<reference evidence="2" key="1">
    <citation type="submission" date="2016-03" db="EMBL/GenBank/DDBJ databases">
        <title>Mechanisms controlling the formation of the plant cell surface in tip-growing cells are functionally conserved among land plants.</title>
        <authorList>
            <person name="Honkanen S."/>
            <person name="Jones V.A."/>
            <person name="Morieri G."/>
            <person name="Champion C."/>
            <person name="Hetherington A.J."/>
            <person name="Kelly S."/>
            <person name="Saint-Marcoux D."/>
            <person name="Proust H."/>
            <person name="Prescott H."/>
            <person name="Dolan L."/>
        </authorList>
    </citation>
    <scope>NUCLEOTIDE SEQUENCE [LARGE SCALE GENOMIC DNA]</scope>
    <source>
        <tissue evidence="2">Whole gametophyte</tissue>
    </source>
</reference>
<organism evidence="2 3">
    <name type="scientific">Marchantia polymorpha subsp. ruderalis</name>
    <dbReference type="NCBI Taxonomy" id="1480154"/>
    <lineage>
        <taxon>Eukaryota</taxon>
        <taxon>Viridiplantae</taxon>
        <taxon>Streptophyta</taxon>
        <taxon>Embryophyta</taxon>
        <taxon>Marchantiophyta</taxon>
        <taxon>Marchantiopsida</taxon>
        <taxon>Marchantiidae</taxon>
        <taxon>Marchantiales</taxon>
        <taxon>Marchantiaceae</taxon>
        <taxon>Marchantia</taxon>
    </lineage>
</organism>
<dbReference type="Proteomes" id="UP000077202">
    <property type="component" value="Unassembled WGS sequence"/>
</dbReference>
<feature type="region of interest" description="Disordered" evidence="1">
    <location>
        <begin position="21"/>
        <end position="44"/>
    </location>
</feature>
<name>A0A176VH54_MARPO</name>
<evidence type="ECO:0000256" key="1">
    <source>
        <dbReference type="SAM" id="MobiDB-lite"/>
    </source>
</evidence>
<evidence type="ECO:0000313" key="3">
    <source>
        <dbReference type="Proteomes" id="UP000077202"/>
    </source>
</evidence>
<protein>
    <submittedName>
        <fullName evidence="2">Uncharacterized protein</fullName>
    </submittedName>
</protein>
<comment type="caution">
    <text evidence="2">The sequence shown here is derived from an EMBL/GenBank/DDBJ whole genome shotgun (WGS) entry which is preliminary data.</text>
</comment>
<evidence type="ECO:0000313" key="2">
    <source>
        <dbReference type="EMBL" id="OAE19245.1"/>
    </source>
</evidence>